<evidence type="ECO:0000313" key="5">
    <source>
        <dbReference type="EMBL" id="TDD80468.1"/>
    </source>
</evidence>
<feature type="compositionally biased region" description="Basic and acidic residues" evidence="3">
    <location>
        <begin position="66"/>
        <end position="76"/>
    </location>
</feature>
<evidence type="ECO:0000259" key="4">
    <source>
        <dbReference type="Pfam" id="PF03704"/>
    </source>
</evidence>
<organism evidence="5 6">
    <name type="scientific">Actinomadura rubrisoli</name>
    <dbReference type="NCBI Taxonomy" id="2530368"/>
    <lineage>
        <taxon>Bacteria</taxon>
        <taxon>Bacillati</taxon>
        <taxon>Actinomycetota</taxon>
        <taxon>Actinomycetes</taxon>
        <taxon>Streptosporangiales</taxon>
        <taxon>Thermomonosporaceae</taxon>
        <taxon>Actinomadura</taxon>
    </lineage>
</organism>
<sequence length="76" mass="8641">MRLHAHAPGYRLDAPIDCADVDRFRLGCTEAEELRERAPARAAHRYREALGLWRGPALQDVPAGPIRDREAARPRR</sequence>
<dbReference type="RefSeq" id="WP_131897585.1">
    <property type="nucleotide sequence ID" value="NZ_SMKU01000152.1"/>
</dbReference>
<comment type="caution">
    <text evidence="5">The sequence shown here is derived from an EMBL/GenBank/DDBJ whole genome shotgun (WGS) entry which is preliminary data.</text>
</comment>
<feature type="domain" description="Bacterial transcriptional activator" evidence="4">
    <location>
        <begin position="20"/>
        <end position="75"/>
    </location>
</feature>
<protein>
    <recommendedName>
        <fullName evidence="4">Bacterial transcriptional activator domain-containing protein</fullName>
    </recommendedName>
</protein>
<dbReference type="InterPro" id="IPR051677">
    <property type="entry name" value="AfsR-DnrI-RedD_regulator"/>
</dbReference>
<evidence type="ECO:0000256" key="1">
    <source>
        <dbReference type="ARBA" id="ARBA00023015"/>
    </source>
</evidence>
<keyword evidence="6" id="KW-1185">Reference proteome</keyword>
<dbReference type="Proteomes" id="UP000294513">
    <property type="component" value="Unassembled WGS sequence"/>
</dbReference>
<dbReference type="GO" id="GO:0006355">
    <property type="term" value="P:regulation of DNA-templated transcription"/>
    <property type="evidence" value="ECO:0007669"/>
    <property type="project" value="TreeGrafter"/>
</dbReference>
<keyword evidence="1" id="KW-0805">Transcription regulation</keyword>
<name>A0A4R5B2X3_9ACTN</name>
<gene>
    <name evidence="5" type="ORF">E1298_25720</name>
</gene>
<dbReference type="EMBL" id="SMKU01000152">
    <property type="protein sequence ID" value="TDD80468.1"/>
    <property type="molecule type" value="Genomic_DNA"/>
</dbReference>
<dbReference type="PANTHER" id="PTHR35807:SF1">
    <property type="entry name" value="TRANSCRIPTIONAL REGULATOR REDD"/>
    <property type="match status" value="1"/>
</dbReference>
<evidence type="ECO:0000313" key="6">
    <source>
        <dbReference type="Proteomes" id="UP000294513"/>
    </source>
</evidence>
<evidence type="ECO:0000256" key="3">
    <source>
        <dbReference type="SAM" id="MobiDB-lite"/>
    </source>
</evidence>
<feature type="region of interest" description="Disordered" evidence="3">
    <location>
        <begin position="57"/>
        <end position="76"/>
    </location>
</feature>
<dbReference type="InterPro" id="IPR011990">
    <property type="entry name" value="TPR-like_helical_dom_sf"/>
</dbReference>
<dbReference type="InterPro" id="IPR005158">
    <property type="entry name" value="BTAD"/>
</dbReference>
<proteinExistence type="predicted"/>
<dbReference type="GO" id="GO:0003677">
    <property type="term" value="F:DNA binding"/>
    <property type="evidence" value="ECO:0007669"/>
    <property type="project" value="TreeGrafter"/>
</dbReference>
<dbReference type="Pfam" id="PF03704">
    <property type="entry name" value="BTAD"/>
    <property type="match status" value="1"/>
</dbReference>
<keyword evidence="2" id="KW-0804">Transcription</keyword>
<evidence type="ECO:0000256" key="2">
    <source>
        <dbReference type="ARBA" id="ARBA00023163"/>
    </source>
</evidence>
<dbReference type="Gene3D" id="1.25.40.10">
    <property type="entry name" value="Tetratricopeptide repeat domain"/>
    <property type="match status" value="1"/>
</dbReference>
<reference evidence="5 6" key="1">
    <citation type="submission" date="2019-03" db="EMBL/GenBank/DDBJ databases">
        <title>Draft genome sequences of novel Actinobacteria.</title>
        <authorList>
            <person name="Sahin N."/>
            <person name="Ay H."/>
            <person name="Saygin H."/>
        </authorList>
    </citation>
    <scope>NUCLEOTIDE SEQUENCE [LARGE SCALE GENOMIC DNA]</scope>
    <source>
        <strain evidence="5 6">H3C3</strain>
    </source>
</reference>
<accession>A0A4R5B2X3</accession>
<dbReference type="AlphaFoldDB" id="A0A4R5B2X3"/>
<dbReference type="PANTHER" id="PTHR35807">
    <property type="entry name" value="TRANSCRIPTIONAL REGULATOR REDD-RELATED"/>
    <property type="match status" value="1"/>
</dbReference>